<evidence type="ECO:0008006" key="4">
    <source>
        <dbReference type="Google" id="ProtNLM"/>
    </source>
</evidence>
<feature type="compositionally biased region" description="Low complexity" evidence="1">
    <location>
        <begin position="46"/>
        <end position="75"/>
    </location>
</feature>
<dbReference type="AlphaFoldDB" id="A0A8T8SQ47"/>
<dbReference type="Gene3D" id="3.30.70.270">
    <property type="match status" value="1"/>
</dbReference>
<keyword evidence="3" id="KW-1185">Reference proteome</keyword>
<sequence>MSSDNSQGHPDLPQAGDPTAAELNQLQQALLQSGAPLPQGDPSLGSDSALDRAVASARAAALAKAAAAEPLLSGATSGQADFAASPRPDPTGVQGASSSSAVPKLADQFVSSAQDKGKGRADQSPPPDRPSTPPPRKRLSPDDLLDSFRQLTPSSASRAWKLIRSGNKRPREPSHEGGPSHAQASAPSAAPLPQTSRPDRPSQSAADKRPRPDTQQAASGGGQGDVPQVKLPYIPGSTSVMSTMIPPAHVLKKLANSELVPLWHFTDEGMAAGYKRGMRIKELSSISGVLDSMTKAADPGLPKREDAQLSVTEFIAAFDTMLQAMDLVASTNSDPDDAATLAEERSIWQTQYNLIMTNTLLRADPRCWPVLAEYTQEVRRTYYALPIGRRIDIRFIQDEILQPIYSRFLATKSVQDIMASFQVQAAASNLLPPPTPAAPVYQSPTALGAFAPTPSAYGPGSSRHSGGHNPSAHGSSGRPQQHQQPFRQSTGSRPARVGACVVCGTKEQNHRYEVCSSGPGGKAPFVVRNERNFLVATPALAPPATGVTTSAPSAAQLPTLPNRVEPRSGLNPDGFHKMLQELGLLHAYGEVVEGLRHGFDFGIPPITTTYTPPNHASARQDVDTINKAIEKELSLGRSLGPFTQEEVIKLLGPFQTSPLGLVPKPNGKWRMVQDFSYPKKGDYASVNAYIDSDEFICAWDGYLALVDMVRSFPAGSDAAMADAEEAFRAILAREDQRPGLIYLTPDGKFVVDLRLPFGLASATGLWGLVADATRAIIERLYEKEGIRVVKWVDDFVFVRPPGCQVTLDQIMEATKPLGFPWHKTKRSEFDKVVRYLGFNFDLHAYTVWLPEEKAKAFLERVRPFTTRGPCSLKATQEIIGSLQHVSMMARDMAPFLADFIGSLSAFDLSNPYEKLYISDKVRDEAKKWVATLSGNFRRSFAPPGPMFNVPIYVDASTEWGIGIVIGDSWAAWKLLPGWESDARGILWAEAVALELGVLAALSIGAKGHTILVRGDNQGVIGSFRRGRSRGRQANSVLKRLLALERSREVEIRVEYIRSEDNPADGPSRGEFPSTQALKSFVVPAQLMPFIDGISNPSPIQ</sequence>
<comment type="caution">
    <text evidence="2">The sequence shown here is derived from an EMBL/GenBank/DDBJ whole genome shotgun (WGS) entry which is preliminary data.</text>
</comment>
<feature type="compositionally biased region" description="Polar residues" evidence="1">
    <location>
        <begin position="472"/>
        <end position="492"/>
    </location>
</feature>
<feature type="compositionally biased region" description="Pro residues" evidence="1">
    <location>
        <begin position="124"/>
        <end position="134"/>
    </location>
</feature>
<dbReference type="InterPro" id="IPR052055">
    <property type="entry name" value="Hepadnavirus_pol/RT"/>
</dbReference>
<dbReference type="Proteomes" id="UP000077521">
    <property type="component" value="Unassembled WGS sequence"/>
</dbReference>
<feature type="compositionally biased region" description="Low complexity" evidence="1">
    <location>
        <begin position="20"/>
        <end position="38"/>
    </location>
</feature>
<dbReference type="SUPFAM" id="SSF56672">
    <property type="entry name" value="DNA/RNA polymerases"/>
    <property type="match status" value="1"/>
</dbReference>
<feature type="region of interest" description="Disordered" evidence="1">
    <location>
        <begin position="1"/>
        <end position="230"/>
    </location>
</feature>
<dbReference type="PANTHER" id="PTHR33050:SF7">
    <property type="entry name" value="RIBONUCLEASE H"/>
    <property type="match status" value="1"/>
</dbReference>
<dbReference type="EMBL" id="LWDF02000530">
    <property type="protein sequence ID" value="KAE8245188.1"/>
    <property type="molecule type" value="Genomic_DNA"/>
</dbReference>
<accession>A0A8T8SQ47</accession>
<feature type="region of interest" description="Disordered" evidence="1">
    <location>
        <begin position="544"/>
        <end position="565"/>
    </location>
</feature>
<protein>
    <recommendedName>
        <fullName evidence="4">Reverse transcriptase domain-containing protein</fullName>
    </recommendedName>
</protein>
<organism evidence="2 3">
    <name type="scientific">Tilletia indica</name>
    <dbReference type="NCBI Taxonomy" id="43049"/>
    <lineage>
        <taxon>Eukaryota</taxon>
        <taxon>Fungi</taxon>
        <taxon>Dikarya</taxon>
        <taxon>Basidiomycota</taxon>
        <taxon>Ustilaginomycotina</taxon>
        <taxon>Exobasidiomycetes</taxon>
        <taxon>Tilletiales</taxon>
        <taxon>Tilletiaceae</taxon>
        <taxon>Tilletia</taxon>
    </lineage>
</organism>
<dbReference type="InterPro" id="IPR043502">
    <property type="entry name" value="DNA/RNA_pol_sf"/>
</dbReference>
<feature type="region of interest" description="Disordered" evidence="1">
    <location>
        <begin position="452"/>
        <end position="493"/>
    </location>
</feature>
<name>A0A8T8SQ47_9BASI</name>
<reference evidence="2" key="2">
    <citation type="journal article" date="2019" name="IMA Fungus">
        <title>Genome sequencing and comparison of five Tilletia species to identify candidate genes for the detection of regulated species infecting wheat.</title>
        <authorList>
            <person name="Nguyen H.D.T."/>
            <person name="Sultana T."/>
            <person name="Kesanakurti P."/>
            <person name="Hambleton S."/>
        </authorList>
    </citation>
    <scope>NUCLEOTIDE SEQUENCE</scope>
    <source>
        <strain evidence="2">DAOMC 236416</strain>
    </source>
</reference>
<gene>
    <name evidence="2" type="ORF">A4X13_0g6046</name>
</gene>
<proteinExistence type="predicted"/>
<evidence type="ECO:0000313" key="3">
    <source>
        <dbReference type="Proteomes" id="UP000077521"/>
    </source>
</evidence>
<feature type="compositionally biased region" description="Low complexity" evidence="1">
    <location>
        <begin position="179"/>
        <end position="196"/>
    </location>
</feature>
<dbReference type="InterPro" id="IPR043128">
    <property type="entry name" value="Rev_trsase/Diguanyl_cyclase"/>
</dbReference>
<dbReference type="Gene3D" id="3.10.10.10">
    <property type="entry name" value="HIV Type 1 Reverse Transcriptase, subunit A, domain 1"/>
    <property type="match status" value="1"/>
</dbReference>
<evidence type="ECO:0000313" key="2">
    <source>
        <dbReference type="EMBL" id="KAE8245188.1"/>
    </source>
</evidence>
<reference evidence="2" key="1">
    <citation type="submission" date="2016-04" db="EMBL/GenBank/DDBJ databases">
        <authorList>
            <person name="Nguyen H.D."/>
            <person name="Samba Siva P."/>
            <person name="Cullis J."/>
            <person name="Levesque C.A."/>
            <person name="Hambleton S."/>
        </authorList>
    </citation>
    <scope>NUCLEOTIDE SEQUENCE</scope>
    <source>
        <strain evidence="2">DAOMC 236416</strain>
    </source>
</reference>
<evidence type="ECO:0000256" key="1">
    <source>
        <dbReference type="SAM" id="MobiDB-lite"/>
    </source>
</evidence>
<dbReference type="PANTHER" id="PTHR33050">
    <property type="entry name" value="REVERSE TRANSCRIPTASE DOMAIN-CONTAINING PROTEIN"/>
    <property type="match status" value="1"/>
</dbReference>